<keyword evidence="2" id="KW-1185">Reference proteome</keyword>
<protein>
    <submittedName>
        <fullName evidence="1">Uncharacterized protein</fullName>
    </submittedName>
</protein>
<dbReference type="InParanoid" id="A0A151ZI79"/>
<proteinExistence type="predicted"/>
<reference evidence="1 2" key="1">
    <citation type="submission" date="2015-12" db="EMBL/GenBank/DDBJ databases">
        <title>Dictyostelia acquired genes for synthesis and detection of signals that induce cell-type specialization by lateral gene transfer from prokaryotes.</title>
        <authorList>
            <person name="Gloeckner G."/>
            <person name="Schaap P."/>
        </authorList>
    </citation>
    <scope>NUCLEOTIDE SEQUENCE [LARGE SCALE GENOMIC DNA]</scope>
    <source>
        <strain evidence="1 2">TK</strain>
    </source>
</reference>
<organism evidence="1 2">
    <name type="scientific">Tieghemostelium lacteum</name>
    <name type="common">Slime mold</name>
    <name type="synonym">Dictyostelium lacteum</name>
    <dbReference type="NCBI Taxonomy" id="361077"/>
    <lineage>
        <taxon>Eukaryota</taxon>
        <taxon>Amoebozoa</taxon>
        <taxon>Evosea</taxon>
        <taxon>Eumycetozoa</taxon>
        <taxon>Dictyostelia</taxon>
        <taxon>Dictyosteliales</taxon>
        <taxon>Raperosteliaceae</taxon>
        <taxon>Tieghemostelium</taxon>
    </lineage>
</organism>
<name>A0A151ZI79_TIELA</name>
<dbReference type="EMBL" id="LODT01000025">
    <property type="protein sequence ID" value="KYQ93580.1"/>
    <property type="molecule type" value="Genomic_DNA"/>
</dbReference>
<dbReference type="AlphaFoldDB" id="A0A151ZI79"/>
<comment type="caution">
    <text evidence="1">The sequence shown here is derived from an EMBL/GenBank/DDBJ whole genome shotgun (WGS) entry which is preliminary data.</text>
</comment>
<evidence type="ECO:0000313" key="2">
    <source>
        <dbReference type="Proteomes" id="UP000076078"/>
    </source>
</evidence>
<gene>
    <name evidence="1" type="ORF">DLAC_11606</name>
</gene>
<dbReference type="Proteomes" id="UP000076078">
    <property type="component" value="Unassembled WGS sequence"/>
</dbReference>
<accession>A0A151ZI79</accession>
<sequence>MRNTYDCKESIPLNVQINTGKKNKIQSTPSVAVKVPLKLKIDGSWTLKVNELRIKHGNEIRTEENETNTGYIIETDVSYDEFIKHVDRLLGDTKV</sequence>
<evidence type="ECO:0000313" key="1">
    <source>
        <dbReference type="EMBL" id="KYQ93580.1"/>
    </source>
</evidence>